<feature type="domain" description="DUF7168" evidence="2">
    <location>
        <begin position="68"/>
        <end position="174"/>
    </location>
</feature>
<dbReference type="AlphaFoldDB" id="A0AAU6VA12"/>
<dbReference type="InterPro" id="IPR055592">
    <property type="entry name" value="DUF7168"/>
</dbReference>
<reference evidence="3" key="1">
    <citation type="submission" date="2022-03" db="EMBL/GenBank/DDBJ databases">
        <title>Sea Food Isolates.</title>
        <authorList>
            <person name="Li c."/>
        </authorList>
    </citation>
    <scope>NUCLEOTIDE SEQUENCE</scope>
    <source>
        <strain evidence="3">19MO03SA05</strain>
    </source>
</reference>
<sequence>MSTKDTLESLDKVIDKISKLLAMANDTSSPNEALLAAKRARALMDKYQLSQEDIETQIGSQFLEAQVGKQKGKLFLWERSLAAACANLNDCRSVINRNQNGSYLSLQGFKSDVIAAKMTMEYLVKAAKRAKDSADIKSSSESQFFMRGFSGEVLDRAIEIKRSREKQFTSVASTGLVLLKHTEIEKHFGELGEARRHKPRKPLSIEERKAFILGIEAGESISLDKQVDGRESAKLTF</sequence>
<dbReference type="EMBL" id="CP095350">
    <property type="protein sequence ID" value="XAG83451.1"/>
    <property type="molecule type" value="Genomic_DNA"/>
</dbReference>
<evidence type="ECO:0000259" key="2">
    <source>
        <dbReference type="Pfam" id="PF23771"/>
    </source>
</evidence>
<feature type="domain" description="DUF2786" evidence="1">
    <location>
        <begin position="12"/>
        <end position="51"/>
    </location>
</feature>
<dbReference type="Pfam" id="PF10979">
    <property type="entry name" value="DUF2786"/>
    <property type="match status" value="1"/>
</dbReference>
<proteinExistence type="predicted"/>
<name>A0AAU6VA12_UNCXX</name>
<evidence type="ECO:0000259" key="1">
    <source>
        <dbReference type="Pfam" id="PF10979"/>
    </source>
</evidence>
<dbReference type="InterPro" id="IPR024498">
    <property type="entry name" value="DUF2786"/>
</dbReference>
<organism evidence="3">
    <name type="scientific">bacterium 19MO03SA05</name>
    <dbReference type="NCBI Taxonomy" id="2920620"/>
    <lineage>
        <taxon>Bacteria</taxon>
    </lineage>
</organism>
<protein>
    <submittedName>
        <fullName evidence="3">DUF2786 domain-containing protein</fullName>
    </submittedName>
</protein>
<gene>
    <name evidence="3" type="ORF">MRM63_07565</name>
</gene>
<dbReference type="Pfam" id="PF23771">
    <property type="entry name" value="DUF7168"/>
    <property type="match status" value="1"/>
</dbReference>
<evidence type="ECO:0000313" key="3">
    <source>
        <dbReference type="EMBL" id="XAG83451.1"/>
    </source>
</evidence>
<accession>A0AAU6VA12</accession>